<feature type="domain" description="Peptidase M24" evidence="1">
    <location>
        <begin position="166"/>
        <end position="372"/>
    </location>
</feature>
<reference evidence="3" key="1">
    <citation type="submission" date="2015-10" db="EMBL/GenBank/DDBJ databases">
        <authorList>
            <person name="Gilbert D.G."/>
        </authorList>
    </citation>
    <scope>NUCLEOTIDE SEQUENCE</scope>
</reference>
<name>A0A160TQ48_9ZZZZ</name>
<dbReference type="Pfam" id="PF01321">
    <property type="entry name" value="Creatinase_N"/>
    <property type="match status" value="1"/>
</dbReference>
<dbReference type="InterPro" id="IPR000994">
    <property type="entry name" value="Pept_M24"/>
</dbReference>
<gene>
    <name evidence="3" type="ORF">MGWOODY_XGa477</name>
</gene>
<sequence>MQSIPMTNLQFPRGEYDRRLNAAVSALDQQGLHGVVLFRQESMYYLSGYDTSGYTMFQAMYLGADGRMALLTRSADRIQSRVTSIIPDIRIWTDREEASPAEELRELLRDYGCENQTIGIEYHAYGLTGQRALAVNAALEGFCTLVDASDTVRLVRLVKSNLELDYVRKAGALCDEMLEVSIEHTQPGNTVKSVYGAMMQGLMTGGGDPSASRWPMGAGESAVFCRYHTGDEIIQDNDLVIFEPAAAYRHYHACMMYNIVTGDLDPRHQAMHESCVDALESCQALLRPGNTVGELYAAHANAFERGGFATASLAACGYSVGISYPPTWMDWPMIWAENPQVLEPGMVFFMHMILLDDSTGLSMCLGETAIVTQGDCERVNHMPRDVIQV</sequence>
<dbReference type="CDD" id="cd01066">
    <property type="entry name" value="APP_MetAP"/>
    <property type="match status" value="1"/>
</dbReference>
<dbReference type="Gene3D" id="3.90.230.10">
    <property type="entry name" value="Creatinase/methionine aminopeptidase superfamily"/>
    <property type="match status" value="1"/>
</dbReference>
<dbReference type="PANTHER" id="PTHR46112">
    <property type="entry name" value="AMINOPEPTIDASE"/>
    <property type="match status" value="1"/>
</dbReference>
<dbReference type="InterPro" id="IPR050659">
    <property type="entry name" value="Peptidase_M24B"/>
</dbReference>
<dbReference type="GO" id="GO:0102009">
    <property type="term" value="F:proline dipeptidase activity"/>
    <property type="evidence" value="ECO:0007669"/>
    <property type="project" value="UniProtKB-EC"/>
</dbReference>
<dbReference type="SUPFAM" id="SSF53092">
    <property type="entry name" value="Creatinase/prolidase N-terminal domain"/>
    <property type="match status" value="1"/>
</dbReference>
<dbReference type="PANTHER" id="PTHR46112:SF2">
    <property type="entry name" value="XAA-PRO AMINOPEPTIDASE P-RELATED"/>
    <property type="match status" value="1"/>
</dbReference>
<keyword evidence="3" id="KW-0031">Aminopeptidase</keyword>
<dbReference type="EMBL" id="CZRL01000056">
    <property type="protein sequence ID" value="CUS51149.1"/>
    <property type="molecule type" value="Genomic_DNA"/>
</dbReference>
<evidence type="ECO:0000259" key="2">
    <source>
        <dbReference type="Pfam" id="PF01321"/>
    </source>
</evidence>
<dbReference type="InterPro" id="IPR029149">
    <property type="entry name" value="Creatin/AminoP/Spt16_N"/>
</dbReference>
<feature type="domain" description="Creatinase N-terminal" evidence="2">
    <location>
        <begin position="19"/>
        <end position="158"/>
    </location>
</feature>
<evidence type="ECO:0000259" key="1">
    <source>
        <dbReference type="Pfam" id="PF00557"/>
    </source>
</evidence>
<dbReference type="GO" id="GO:0004177">
    <property type="term" value="F:aminopeptidase activity"/>
    <property type="evidence" value="ECO:0007669"/>
    <property type="project" value="UniProtKB-KW"/>
</dbReference>
<evidence type="ECO:0000313" key="3">
    <source>
        <dbReference type="EMBL" id="CUS51149.1"/>
    </source>
</evidence>
<dbReference type="AlphaFoldDB" id="A0A160TQ48"/>
<dbReference type="InterPro" id="IPR036005">
    <property type="entry name" value="Creatinase/aminopeptidase-like"/>
</dbReference>
<dbReference type="InterPro" id="IPR000587">
    <property type="entry name" value="Creatinase_N"/>
</dbReference>
<dbReference type="EC" id="3.4.13.9" evidence="3"/>
<keyword evidence="3" id="KW-0645">Protease</keyword>
<dbReference type="Pfam" id="PF00557">
    <property type="entry name" value="Peptidase_M24"/>
    <property type="match status" value="1"/>
</dbReference>
<dbReference type="Gene3D" id="3.40.350.10">
    <property type="entry name" value="Creatinase/prolidase N-terminal domain"/>
    <property type="match status" value="1"/>
</dbReference>
<dbReference type="SUPFAM" id="SSF55920">
    <property type="entry name" value="Creatinase/aminopeptidase"/>
    <property type="match status" value="1"/>
</dbReference>
<organism evidence="3">
    <name type="scientific">hydrothermal vent metagenome</name>
    <dbReference type="NCBI Taxonomy" id="652676"/>
    <lineage>
        <taxon>unclassified sequences</taxon>
        <taxon>metagenomes</taxon>
        <taxon>ecological metagenomes</taxon>
    </lineage>
</organism>
<accession>A0A160TQ48</accession>
<proteinExistence type="predicted"/>
<keyword evidence="3" id="KW-0378">Hydrolase</keyword>
<keyword evidence="3" id="KW-0224">Dipeptidase</keyword>
<protein>
    <submittedName>
        <fullName evidence="3">Xaa-Pro aminopeptidase</fullName>
        <ecNumber evidence="3">3.4.13.9</ecNumber>
    </submittedName>
</protein>